<dbReference type="InterPro" id="IPR050482">
    <property type="entry name" value="Sensor_HK_TwoCompSys"/>
</dbReference>
<dbReference type="AlphaFoldDB" id="I3ZFE7"/>
<feature type="transmembrane region" description="Helical" evidence="5">
    <location>
        <begin position="152"/>
        <end position="170"/>
    </location>
</feature>
<keyword evidence="9" id="KW-1185">Reference proteome</keyword>
<keyword evidence="5" id="KW-1133">Transmembrane helix</keyword>
<organism evidence="8 9">
    <name type="scientific">Terriglobus roseus (strain DSM 18391 / NRRL B-41598 / KBS 63)</name>
    <dbReference type="NCBI Taxonomy" id="926566"/>
    <lineage>
        <taxon>Bacteria</taxon>
        <taxon>Pseudomonadati</taxon>
        <taxon>Acidobacteriota</taxon>
        <taxon>Terriglobia</taxon>
        <taxon>Terriglobales</taxon>
        <taxon>Acidobacteriaceae</taxon>
        <taxon>Terriglobus</taxon>
    </lineage>
</organism>
<name>I3ZFE7_TERRK</name>
<accession>I3ZFE7</accession>
<evidence type="ECO:0000313" key="9">
    <source>
        <dbReference type="Proteomes" id="UP000006056"/>
    </source>
</evidence>
<dbReference type="eggNOG" id="COG4585">
    <property type="taxonomic scope" value="Bacteria"/>
</dbReference>
<evidence type="ECO:0000313" key="8">
    <source>
        <dbReference type="EMBL" id="AFL87965.1"/>
    </source>
</evidence>
<dbReference type="InterPro" id="IPR003594">
    <property type="entry name" value="HATPase_dom"/>
</dbReference>
<evidence type="ECO:0000259" key="7">
    <source>
        <dbReference type="Pfam" id="PF07730"/>
    </source>
</evidence>
<dbReference type="GO" id="GO:0000155">
    <property type="term" value="F:phosphorelay sensor kinase activity"/>
    <property type="evidence" value="ECO:0007669"/>
    <property type="project" value="InterPro"/>
</dbReference>
<proteinExistence type="predicted"/>
<keyword evidence="3" id="KW-0902">Two-component regulatory system</keyword>
<gene>
    <name evidence="8" type="ordered locus">Terro_1662</name>
</gene>
<evidence type="ECO:0000256" key="5">
    <source>
        <dbReference type="SAM" id="Phobius"/>
    </source>
</evidence>
<evidence type="ECO:0000256" key="1">
    <source>
        <dbReference type="ARBA" id="ARBA00022679"/>
    </source>
</evidence>
<dbReference type="GO" id="GO:0016020">
    <property type="term" value="C:membrane"/>
    <property type="evidence" value="ECO:0007669"/>
    <property type="project" value="InterPro"/>
</dbReference>
<dbReference type="GO" id="GO:0046983">
    <property type="term" value="F:protein dimerization activity"/>
    <property type="evidence" value="ECO:0007669"/>
    <property type="project" value="InterPro"/>
</dbReference>
<dbReference type="Proteomes" id="UP000006056">
    <property type="component" value="Chromosome"/>
</dbReference>
<dbReference type="CDD" id="cd16917">
    <property type="entry name" value="HATPase_UhpB-NarQ-NarX-like"/>
    <property type="match status" value="1"/>
</dbReference>
<dbReference type="STRING" id="926566.Terro_1662"/>
<dbReference type="KEGG" id="trs:Terro_1662"/>
<dbReference type="Gene3D" id="3.30.565.10">
    <property type="entry name" value="Histidine kinase-like ATPase, C-terminal domain"/>
    <property type="match status" value="1"/>
</dbReference>
<dbReference type="OrthoDB" id="9797605at2"/>
<dbReference type="PANTHER" id="PTHR24421:SF63">
    <property type="entry name" value="SENSOR HISTIDINE KINASE DESK"/>
    <property type="match status" value="1"/>
</dbReference>
<dbReference type="PANTHER" id="PTHR24421">
    <property type="entry name" value="NITRATE/NITRITE SENSOR PROTEIN NARX-RELATED"/>
    <property type="match status" value="1"/>
</dbReference>
<reference evidence="8 9" key="1">
    <citation type="submission" date="2012-06" db="EMBL/GenBank/DDBJ databases">
        <title>Complete genome of Terriglobus roseus DSM 18391.</title>
        <authorList>
            <consortium name="US DOE Joint Genome Institute (JGI-PGF)"/>
            <person name="Lucas S."/>
            <person name="Copeland A."/>
            <person name="Lapidus A."/>
            <person name="Glavina del Rio T."/>
            <person name="Dalin E."/>
            <person name="Tice H."/>
            <person name="Bruce D."/>
            <person name="Goodwin L."/>
            <person name="Pitluck S."/>
            <person name="Peters L."/>
            <person name="Mikhailova N."/>
            <person name="Munk A.C.C."/>
            <person name="Kyrpides N."/>
            <person name="Mavromatis K."/>
            <person name="Ivanova N."/>
            <person name="Brettin T."/>
            <person name="Detter J.C."/>
            <person name="Han C."/>
            <person name="Larimer F."/>
            <person name="Land M."/>
            <person name="Hauser L."/>
            <person name="Markowitz V."/>
            <person name="Cheng J.-F."/>
            <person name="Hugenholtz P."/>
            <person name="Woyke T."/>
            <person name="Wu D."/>
            <person name="Brambilla E."/>
            <person name="Klenk H.-P."/>
            <person name="Eisen J.A."/>
        </authorList>
    </citation>
    <scope>NUCLEOTIDE SEQUENCE [LARGE SCALE GENOMIC DNA]</scope>
    <source>
        <strain evidence="9">DSM 18391 / NRRL B-41598 / KBS 63</strain>
    </source>
</reference>
<keyword evidence="5" id="KW-0472">Membrane</keyword>
<sequence length="395" mass="44228">MLSQDQNPPTGHPALPRANAPAAGEAWRKSKGSARALRYLYLLYTCFFFIDPYYRHSRAHWLWFGVFYAVFLTLYFAIPQTKGRVQQLLFVLMFVVGFVYFPYNESASGAFVYPIVMLAFVVRSTRTYIGLLAATVLGIVLETWLFHMPWWAGGYGVFFSLVLGFSNLSYSRQQQTSYMLQRANQEIEHLAQVAERERIARDLHDLLGHTLTVIAIKSELANRLLERDPQRAKQEMIDVEQTARKALAEVREAVVGYRSEGFPAEVLSARRTLQSANVSLQTDIALIELTPAVTNVLCLCLRESITNIVRHAKATTCQVRLSRNAHGLVLSVEDNGVGARACEGNGLRGMRERVEGLRGKMRITNGVEGGTHLIVELPAAQPVGDTTLPLQETHA</sequence>
<dbReference type="InterPro" id="IPR011712">
    <property type="entry name" value="Sig_transdc_His_kin_sub3_dim/P"/>
</dbReference>
<dbReference type="EMBL" id="CP003379">
    <property type="protein sequence ID" value="AFL87965.1"/>
    <property type="molecule type" value="Genomic_DNA"/>
</dbReference>
<dbReference type="HOGENOM" id="CLU_000445_20_8_0"/>
<feature type="domain" description="Histidine kinase/HSP90-like ATPase" evidence="6">
    <location>
        <begin position="297"/>
        <end position="380"/>
    </location>
</feature>
<evidence type="ECO:0000256" key="4">
    <source>
        <dbReference type="SAM" id="MobiDB-lite"/>
    </source>
</evidence>
<feature type="transmembrane region" description="Helical" evidence="5">
    <location>
        <begin position="107"/>
        <end position="122"/>
    </location>
</feature>
<feature type="transmembrane region" description="Helical" evidence="5">
    <location>
        <begin position="85"/>
        <end position="101"/>
    </location>
</feature>
<dbReference type="Pfam" id="PF07730">
    <property type="entry name" value="HisKA_3"/>
    <property type="match status" value="1"/>
</dbReference>
<evidence type="ECO:0000256" key="3">
    <source>
        <dbReference type="ARBA" id="ARBA00023012"/>
    </source>
</evidence>
<protein>
    <submittedName>
        <fullName evidence="8">Signal transduction histidine kinase</fullName>
    </submittedName>
</protein>
<keyword evidence="2 8" id="KW-0418">Kinase</keyword>
<keyword evidence="5" id="KW-0812">Transmembrane</keyword>
<evidence type="ECO:0000256" key="2">
    <source>
        <dbReference type="ARBA" id="ARBA00022777"/>
    </source>
</evidence>
<feature type="transmembrane region" description="Helical" evidence="5">
    <location>
        <begin position="36"/>
        <end position="54"/>
    </location>
</feature>
<dbReference type="InterPro" id="IPR036890">
    <property type="entry name" value="HATPase_C_sf"/>
</dbReference>
<dbReference type="RefSeq" id="WP_014785534.1">
    <property type="nucleotide sequence ID" value="NC_018014.1"/>
</dbReference>
<feature type="transmembrane region" description="Helical" evidence="5">
    <location>
        <begin position="129"/>
        <end position="146"/>
    </location>
</feature>
<dbReference type="Pfam" id="PF02518">
    <property type="entry name" value="HATPase_c"/>
    <property type="match status" value="1"/>
</dbReference>
<dbReference type="Gene3D" id="1.20.5.1930">
    <property type="match status" value="1"/>
</dbReference>
<evidence type="ECO:0000259" key="6">
    <source>
        <dbReference type="Pfam" id="PF02518"/>
    </source>
</evidence>
<dbReference type="SUPFAM" id="SSF55874">
    <property type="entry name" value="ATPase domain of HSP90 chaperone/DNA topoisomerase II/histidine kinase"/>
    <property type="match status" value="1"/>
</dbReference>
<keyword evidence="1" id="KW-0808">Transferase</keyword>
<feature type="transmembrane region" description="Helical" evidence="5">
    <location>
        <begin position="60"/>
        <end position="78"/>
    </location>
</feature>
<feature type="region of interest" description="Disordered" evidence="4">
    <location>
        <begin position="1"/>
        <end position="22"/>
    </location>
</feature>
<feature type="domain" description="Signal transduction histidine kinase subgroup 3 dimerisation and phosphoacceptor" evidence="7">
    <location>
        <begin position="195"/>
        <end position="260"/>
    </location>
</feature>